<dbReference type="Proteomes" id="UP000190774">
    <property type="component" value="Unassembled WGS sequence"/>
</dbReference>
<proteinExistence type="predicted"/>
<dbReference type="RefSeq" id="WP_078812587.1">
    <property type="nucleotide sequence ID" value="NZ_FUYE01000004.1"/>
</dbReference>
<name>A0A1T4XF40_9BACT</name>
<reference evidence="3" key="1">
    <citation type="submission" date="2017-02" db="EMBL/GenBank/DDBJ databases">
        <authorList>
            <person name="Varghese N."/>
            <person name="Submissions S."/>
        </authorList>
    </citation>
    <scope>NUCLEOTIDE SEQUENCE [LARGE SCALE GENOMIC DNA]</scope>
    <source>
        <strain evidence="3">ATCC 700200</strain>
    </source>
</reference>
<feature type="domain" description="DNA mimic protein DMP19 C-terminal" evidence="1">
    <location>
        <begin position="41"/>
        <end position="133"/>
    </location>
</feature>
<evidence type="ECO:0000313" key="2">
    <source>
        <dbReference type="EMBL" id="SKA88194.1"/>
    </source>
</evidence>
<evidence type="ECO:0000313" key="3">
    <source>
        <dbReference type="Proteomes" id="UP000190774"/>
    </source>
</evidence>
<organism evidence="2 3">
    <name type="scientific">Prosthecobacter debontii</name>
    <dbReference type="NCBI Taxonomy" id="48467"/>
    <lineage>
        <taxon>Bacteria</taxon>
        <taxon>Pseudomonadati</taxon>
        <taxon>Verrucomicrobiota</taxon>
        <taxon>Verrucomicrobiia</taxon>
        <taxon>Verrucomicrobiales</taxon>
        <taxon>Verrucomicrobiaceae</taxon>
        <taxon>Prosthecobacter</taxon>
    </lineage>
</organism>
<evidence type="ECO:0000259" key="1">
    <source>
        <dbReference type="Pfam" id="PF14300"/>
    </source>
</evidence>
<dbReference type="InterPro" id="IPR025402">
    <property type="entry name" value="DMP19_C"/>
</dbReference>
<protein>
    <recommendedName>
        <fullName evidence="1">DNA mimic protein DMP19 C-terminal domain-containing protein</fullName>
    </recommendedName>
</protein>
<dbReference type="AlphaFoldDB" id="A0A1T4XF40"/>
<sequence length="181" mass="20852">MNLPFTPTWAKVASQKEGFGQFHYIFDKDVEKEWKKGYYQLNMGRQMAVRFWWLTAELNNGGLDQYFWNSSGDFASDTIEDLRQIGQDPAAEILVNASRKLFGDSEPPRETIPRRAAIEAYYGTHPFNDDDDRERLAILEGKASLDQETRQLDAIQKGIVIALVTWMNANRNEFTHIKDNG</sequence>
<dbReference type="EMBL" id="FUYE01000004">
    <property type="protein sequence ID" value="SKA88194.1"/>
    <property type="molecule type" value="Genomic_DNA"/>
</dbReference>
<accession>A0A1T4XF40</accession>
<keyword evidence="3" id="KW-1185">Reference proteome</keyword>
<dbReference type="STRING" id="48467.SAMN02745166_01380"/>
<dbReference type="Gene3D" id="1.20.1420.60">
    <property type="match status" value="1"/>
</dbReference>
<dbReference type="Pfam" id="PF14300">
    <property type="entry name" value="DMP19"/>
    <property type="match status" value="1"/>
</dbReference>
<dbReference type="OrthoDB" id="191211at2"/>
<gene>
    <name evidence="2" type="ORF">SAMN02745166_01380</name>
</gene>